<reference evidence="1 2" key="1">
    <citation type="submission" date="2017-03" db="EMBL/GenBank/DDBJ databases">
        <title>Genome sequence of Clostridium hungatei DSM 14427.</title>
        <authorList>
            <person name="Poehlein A."/>
            <person name="Daniel R."/>
        </authorList>
    </citation>
    <scope>NUCLEOTIDE SEQUENCE [LARGE SCALE GENOMIC DNA]</scope>
    <source>
        <strain evidence="1 2">DSM 14427</strain>
    </source>
</reference>
<accession>A0A1V4SJB2</accession>
<dbReference type="AlphaFoldDB" id="A0A1V4SJB2"/>
<proteinExistence type="predicted"/>
<comment type="caution">
    <text evidence="1">The sequence shown here is derived from an EMBL/GenBank/DDBJ whole genome shotgun (WGS) entry which is preliminary data.</text>
</comment>
<organism evidence="1 2">
    <name type="scientific">Ruminiclostridium hungatei</name>
    <name type="common">Clostridium hungatei</name>
    <dbReference type="NCBI Taxonomy" id="48256"/>
    <lineage>
        <taxon>Bacteria</taxon>
        <taxon>Bacillati</taxon>
        <taxon>Bacillota</taxon>
        <taxon>Clostridia</taxon>
        <taxon>Eubacteriales</taxon>
        <taxon>Oscillospiraceae</taxon>
        <taxon>Ruminiclostridium</taxon>
    </lineage>
</organism>
<gene>
    <name evidence="1" type="ORF">CLHUN_22210</name>
</gene>
<dbReference type="EMBL" id="MZGX01000013">
    <property type="protein sequence ID" value="OPX43978.1"/>
    <property type="molecule type" value="Genomic_DNA"/>
</dbReference>
<evidence type="ECO:0000313" key="1">
    <source>
        <dbReference type="EMBL" id="OPX43978.1"/>
    </source>
</evidence>
<keyword evidence="2" id="KW-1185">Reference proteome</keyword>
<dbReference type="RefSeq" id="WP_080064652.1">
    <property type="nucleotide sequence ID" value="NZ_MZGX01000013.1"/>
</dbReference>
<evidence type="ECO:0000313" key="2">
    <source>
        <dbReference type="Proteomes" id="UP000191554"/>
    </source>
</evidence>
<dbReference type="Proteomes" id="UP000191554">
    <property type="component" value="Unassembled WGS sequence"/>
</dbReference>
<sequence length="138" mass="15913">MYQVIPKDDSYKDLLSSVVSIYKIIHHRGMLRSFFSEENFKTRFGSSKKLLEAAVNLYCEGYVDSIFYFIIDLEFNKAVNQNTPLSEEELCELTLAKTLVQYIREKNPDAIYDLIGYTCSGSTRFELVPGTDWADKPI</sequence>
<dbReference type="OrthoDB" id="1739264at2"/>
<protein>
    <submittedName>
        <fullName evidence="1">Uncharacterized protein</fullName>
    </submittedName>
</protein>
<name>A0A1V4SJB2_RUMHU</name>